<dbReference type="Proteomes" id="UP001060085">
    <property type="component" value="Linkage Group LG03"/>
</dbReference>
<name>A0ACC0BNH0_CATRO</name>
<comment type="caution">
    <text evidence="1">The sequence shown here is derived from an EMBL/GenBank/DDBJ whole genome shotgun (WGS) entry which is preliminary data.</text>
</comment>
<organism evidence="1 2">
    <name type="scientific">Catharanthus roseus</name>
    <name type="common">Madagascar periwinkle</name>
    <name type="synonym">Vinca rosea</name>
    <dbReference type="NCBI Taxonomy" id="4058"/>
    <lineage>
        <taxon>Eukaryota</taxon>
        <taxon>Viridiplantae</taxon>
        <taxon>Streptophyta</taxon>
        <taxon>Embryophyta</taxon>
        <taxon>Tracheophyta</taxon>
        <taxon>Spermatophyta</taxon>
        <taxon>Magnoliopsida</taxon>
        <taxon>eudicotyledons</taxon>
        <taxon>Gunneridae</taxon>
        <taxon>Pentapetalae</taxon>
        <taxon>asterids</taxon>
        <taxon>lamiids</taxon>
        <taxon>Gentianales</taxon>
        <taxon>Apocynaceae</taxon>
        <taxon>Rauvolfioideae</taxon>
        <taxon>Vinceae</taxon>
        <taxon>Catharanthinae</taxon>
        <taxon>Catharanthus</taxon>
    </lineage>
</organism>
<sequence length="341" mass="38661">MTAIAPKNNSNNITNCTPEVVYLIDDQGVDDDDDDISFLYASPALLKKGTDRSTPISVEGYSYHKDINSDSSTRAKKRVIDLSRYDYDYNSADDDVQVLNYSPTRKFFKGESSNSKQKTDDDEIGNGTGDDQTFMCDICVDEKPKTALFNILGCSHSYCSDCMSKYVASKLQENITNITCPVSDCDGRLEPGHCRSILPSQVFDRWGDVLCESLILASQRFYCPFKDCSALLVDDSNGNNGVITQSECPNCNRLFCAQCRVPWHLDISCAEFKKLNKNERERDDIMLMNLAKKKKWMRCPKCKFYVEKSQGCLFMRCRCNYTFCYNCGAGISDHYCKNCKH</sequence>
<proteinExistence type="predicted"/>
<accession>A0ACC0BNH0</accession>
<protein>
    <submittedName>
        <fullName evidence="1">Uncharacterized protein</fullName>
    </submittedName>
</protein>
<evidence type="ECO:0000313" key="2">
    <source>
        <dbReference type="Proteomes" id="UP001060085"/>
    </source>
</evidence>
<keyword evidence="2" id="KW-1185">Reference proteome</keyword>
<gene>
    <name evidence="1" type="ORF">M9H77_14511</name>
</gene>
<reference evidence="2" key="1">
    <citation type="journal article" date="2023" name="Nat. Plants">
        <title>Single-cell RNA sequencing provides a high-resolution roadmap for understanding the multicellular compartmentation of specialized metabolism.</title>
        <authorList>
            <person name="Sun S."/>
            <person name="Shen X."/>
            <person name="Li Y."/>
            <person name="Li Y."/>
            <person name="Wang S."/>
            <person name="Li R."/>
            <person name="Zhang H."/>
            <person name="Shen G."/>
            <person name="Guo B."/>
            <person name="Wei J."/>
            <person name="Xu J."/>
            <person name="St-Pierre B."/>
            <person name="Chen S."/>
            <person name="Sun C."/>
        </authorList>
    </citation>
    <scope>NUCLEOTIDE SEQUENCE [LARGE SCALE GENOMIC DNA]</scope>
</reference>
<evidence type="ECO:0000313" key="1">
    <source>
        <dbReference type="EMBL" id="KAI5674147.1"/>
    </source>
</evidence>
<dbReference type="EMBL" id="CM044703">
    <property type="protein sequence ID" value="KAI5674147.1"/>
    <property type="molecule type" value="Genomic_DNA"/>
</dbReference>